<keyword evidence="2" id="KW-0812">Transmembrane</keyword>
<evidence type="ECO:0000313" key="4">
    <source>
        <dbReference type="Proteomes" id="UP001163046"/>
    </source>
</evidence>
<keyword evidence="2" id="KW-0472">Membrane</keyword>
<feature type="non-terminal residue" evidence="3">
    <location>
        <position position="1"/>
    </location>
</feature>
<dbReference type="EMBL" id="MU825433">
    <property type="protein sequence ID" value="KAJ7389441.1"/>
    <property type="molecule type" value="Genomic_DNA"/>
</dbReference>
<organism evidence="3 4">
    <name type="scientific">Desmophyllum pertusum</name>
    <dbReference type="NCBI Taxonomy" id="174260"/>
    <lineage>
        <taxon>Eukaryota</taxon>
        <taxon>Metazoa</taxon>
        <taxon>Cnidaria</taxon>
        <taxon>Anthozoa</taxon>
        <taxon>Hexacorallia</taxon>
        <taxon>Scleractinia</taxon>
        <taxon>Caryophylliina</taxon>
        <taxon>Caryophylliidae</taxon>
        <taxon>Desmophyllum</taxon>
    </lineage>
</organism>
<gene>
    <name evidence="3" type="ORF">OS493_031685</name>
</gene>
<protein>
    <submittedName>
        <fullName evidence="3">Uncharacterized protein</fullName>
    </submittedName>
</protein>
<evidence type="ECO:0000256" key="2">
    <source>
        <dbReference type="SAM" id="Phobius"/>
    </source>
</evidence>
<feature type="compositionally biased region" description="Basic and acidic residues" evidence="1">
    <location>
        <begin position="49"/>
        <end position="75"/>
    </location>
</feature>
<proteinExistence type="predicted"/>
<sequence>VKMCENATAGLLQSVPGATVDACGMECCDDKDNCNTKDLVKLPGPSDKPTGKTSDKPSDKPSDEPSDKPSDEPSEKPPTTKALGAYTGASLVISIVSLLAGVAISAY</sequence>
<evidence type="ECO:0000256" key="1">
    <source>
        <dbReference type="SAM" id="MobiDB-lite"/>
    </source>
</evidence>
<evidence type="ECO:0000313" key="3">
    <source>
        <dbReference type="EMBL" id="KAJ7389441.1"/>
    </source>
</evidence>
<feature type="region of interest" description="Disordered" evidence="1">
    <location>
        <begin position="38"/>
        <end position="82"/>
    </location>
</feature>
<name>A0A9X0D7I9_9CNID</name>
<reference evidence="3" key="1">
    <citation type="submission" date="2023-01" db="EMBL/GenBank/DDBJ databases">
        <title>Genome assembly of the deep-sea coral Lophelia pertusa.</title>
        <authorList>
            <person name="Herrera S."/>
            <person name="Cordes E."/>
        </authorList>
    </citation>
    <scope>NUCLEOTIDE SEQUENCE</scope>
    <source>
        <strain evidence="3">USNM1676648</strain>
        <tissue evidence="3">Polyp</tissue>
    </source>
</reference>
<keyword evidence="2" id="KW-1133">Transmembrane helix</keyword>
<dbReference type="AlphaFoldDB" id="A0A9X0D7I9"/>
<feature type="transmembrane region" description="Helical" evidence="2">
    <location>
        <begin position="83"/>
        <end position="104"/>
    </location>
</feature>
<comment type="caution">
    <text evidence="3">The sequence shown here is derived from an EMBL/GenBank/DDBJ whole genome shotgun (WGS) entry which is preliminary data.</text>
</comment>
<dbReference type="OrthoDB" id="371494at2759"/>
<accession>A0A9X0D7I9</accession>
<keyword evidence="4" id="KW-1185">Reference proteome</keyword>
<dbReference type="Proteomes" id="UP001163046">
    <property type="component" value="Unassembled WGS sequence"/>
</dbReference>